<dbReference type="GO" id="GO:0008830">
    <property type="term" value="F:dTDP-4-dehydrorhamnose 3,5-epimerase activity"/>
    <property type="evidence" value="ECO:0007669"/>
    <property type="project" value="UniProtKB-UniRule"/>
</dbReference>
<evidence type="ECO:0000256" key="4">
    <source>
        <dbReference type="ARBA" id="ARBA00019595"/>
    </source>
</evidence>
<organism evidence="8 9">
    <name type="scientific">Flavobacterium succinicans</name>
    <dbReference type="NCBI Taxonomy" id="29536"/>
    <lineage>
        <taxon>Bacteria</taxon>
        <taxon>Pseudomonadati</taxon>
        <taxon>Bacteroidota</taxon>
        <taxon>Flavobacteriia</taxon>
        <taxon>Flavobacteriales</taxon>
        <taxon>Flavobacteriaceae</taxon>
        <taxon>Flavobacterium</taxon>
    </lineage>
</organism>
<dbReference type="GO" id="GO:0019305">
    <property type="term" value="P:dTDP-rhamnose biosynthetic process"/>
    <property type="evidence" value="ECO:0007669"/>
    <property type="project" value="UniProtKB-UniRule"/>
</dbReference>
<comment type="caution">
    <text evidence="8">The sequence shown here is derived from an EMBL/GenBank/DDBJ whole genome shotgun (WGS) entry which is preliminary data.</text>
</comment>
<dbReference type="NCBIfam" id="TIGR01221">
    <property type="entry name" value="rmlC"/>
    <property type="match status" value="1"/>
</dbReference>
<feature type="active site" description="Proton donor" evidence="5">
    <location>
        <position position="131"/>
    </location>
</feature>
<dbReference type="OrthoDB" id="9800680at2"/>
<dbReference type="AlphaFoldDB" id="A0A199XMX0"/>
<dbReference type="PANTHER" id="PTHR21047">
    <property type="entry name" value="DTDP-6-DEOXY-D-GLUCOSE-3,5 EPIMERASE"/>
    <property type="match status" value="1"/>
</dbReference>
<dbReference type="Proteomes" id="UP000093807">
    <property type="component" value="Unassembled WGS sequence"/>
</dbReference>
<name>A0A199XMX0_9FLAO</name>
<evidence type="ECO:0000256" key="3">
    <source>
        <dbReference type="ARBA" id="ARBA00012098"/>
    </source>
</evidence>
<accession>A0A199XMX0</accession>
<evidence type="ECO:0000313" key="8">
    <source>
        <dbReference type="EMBL" id="OAZ03078.1"/>
    </source>
</evidence>
<comment type="subunit">
    <text evidence="7">Homodimer.</text>
</comment>
<dbReference type="CDD" id="cd00438">
    <property type="entry name" value="cupin_RmlC"/>
    <property type="match status" value="1"/>
</dbReference>
<dbReference type="InterPro" id="IPR011051">
    <property type="entry name" value="RmlC_Cupin_sf"/>
</dbReference>
<evidence type="ECO:0000256" key="2">
    <source>
        <dbReference type="ARBA" id="ARBA00001997"/>
    </source>
</evidence>
<evidence type="ECO:0000256" key="6">
    <source>
        <dbReference type="PIRSR" id="PIRSR600888-3"/>
    </source>
</evidence>
<keyword evidence="9" id="KW-1185">Reference proteome</keyword>
<reference evidence="8 9" key="1">
    <citation type="submission" date="2016-06" db="EMBL/GenBank/DDBJ databases">
        <title>Draft genome sequence of Flavobacterium succinicans strain DD5b.</title>
        <authorList>
            <person name="Poehlein A."/>
            <person name="Daniel R."/>
            <person name="Simeonova D.D."/>
        </authorList>
    </citation>
    <scope>NUCLEOTIDE SEQUENCE [LARGE SCALE GENOMIC DNA]</scope>
    <source>
        <strain evidence="8 9">DD5b</strain>
    </source>
</reference>
<dbReference type="GO" id="GO:0005829">
    <property type="term" value="C:cytosol"/>
    <property type="evidence" value="ECO:0007669"/>
    <property type="project" value="TreeGrafter"/>
</dbReference>
<keyword evidence="7 8" id="KW-0413">Isomerase</keyword>
<dbReference type="EC" id="5.1.3.13" evidence="3 7"/>
<dbReference type="InterPro" id="IPR014710">
    <property type="entry name" value="RmlC-like_jellyroll"/>
</dbReference>
<comment type="function">
    <text evidence="2 7">Catalyzes the epimerization of the C3' and C5'positions of dTDP-6-deoxy-D-xylo-4-hexulose, forming dTDP-6-deoxy-L-lyxo-4-hexulose.</text>
</comment>
<dbReference type="UniPathway" id="UPA00124"/>
<feature type="site" description="Participates in a stacking interaction with the thymidine ring of dTDP-4-oxo-6-deoxyglucose" evidence="6">
    <location>
        <position position="137"/>
    </location>
</feature>
<evidence type="ECO:0000256" key="1">
    <source>
        <dbReference type="ARBA" id="ARBA00001298"/>
    </source>
</evidence>
<proteinExistence type="inferred from homology"/>
<comment type="catalytic activity">
    <reaction evidence="1 7">
        <text>dTDP-4-dehydro-6-deoxy-alpha-D-glucose = dTDP-4-dehydro-beta-L-rhamnose</text>
        <dbReference type="Rhea" id="RHEA:16969"/>
        <dbReference type="ChEBI" id="CHEBI:57649"/>
        <dbReference type="ChEBI" id="CHEBI:62830"/>
        <dbReference type="EC" id="5.1.3.13"/>
    </reaction>
</comment>
<feature type="active site" description="Proton acceptor" evidence="5">
    <location>
        <position position="61"/>
    </location>
</feature>
<dbReference type="Gene3D" id="2.60.120.10">
    <property type="entry name" value="Jelly Rolls"/>
    <property type="match status" value="1"/>
</dbReference>
<dbReference type="EMBL" id="JMTM01000065">
    <property type="protein sequence ID" value="OAZ03078.1"/>
    <property type="molecule type" value="Genomic_DNA"/>
</dbReference>
<comment type="similarity">
    <text evidence="7">Belongs to the dTDP-4-dehydrorhamnose 3,5-epimerase family.</text>
</comment>
<dbReference type="Pfam" id="PF00908">
    <property type="entry name" value="dTDP_sugar_isom"/>
    <property type="match status" value="1"/>
</dbReference>
<evidence type="ECO:0000256" key="7">
    <source>
        <dbReference type="RuleBase" id="RU364069"/>
    </source>
</evidence>
<comment type="pathway">
    <text evidence="7">Carbohydrate biosynthesis; dTDP-L-rhamnose biosynthesis.</text>
</comment>
<evidence type="ECO:0000313" key="9">
    <source>
        <dbReference type="Proteomes" id="UP000093807"/>
    </source>
</evidence>
<dbReference type="RefSeq" id="WP_064716110.1">
    <property type="nucleotide sequence ID" value="NZ_JMTM01000065.1"/>
</dbReference>
<gene>
    <name evidence="8" type="primary">rfbC</name>
    <name evidence="8" type="ORF">FLB_23240</name>
</gene>
<protein>
    <recommendedName>
        <fullName evidence="4 7">dTDP-4-dehydrorhamnose 3,5-epimerase</fullName>
        <ecNumber evidence="3 7">5.1.3.13</ecNumber>
    </recommendedName>
    <alternativeName>
        <fullName evidence="7">Thymidine diphospho-4-keto-rhamnose 3,5-epimerase</fullName>
    </alternativeName>
</protein>
<evidence type="ECO:0000256" key="5">
    <source>
        <dbReference type="PIRSR" id="PIRSR600888-1"/>
    </source>
</evidence>
<dbReference type="PANTHER" id="PTHR21047:SF2">
    <property type="entry name" value="THYMIDINE DIPHOSPHO-4-KETO-RHAMNOSE 3,5-EPIMERASE"/>
    <property type="match status" value="1"/>
</dbReference>
<dbReference type="SUPFAM" id="SSF51182">
    <property type="entry name" value="RmlC-like cupins"/>
    <property type="match status" value="1"/>
</dbReference>
<dbReference type="InterPro" id="IPR000888">
    <property type="entry name" value="RmlC-like"/>
</dbReference>
<dbReference type="PATRIC" id="fig|29536.5.peg.2424"/>
<sequence length="182" mass="20504">MNKEETFIKDLVVLTPDVFEDSRGYFFEGYNKNKFSALGIAIDFVQDNQSFSQKGTLRGLHYQNPPYAQTKLVRVLQGEIMDVAVDLRKDSPTYGQHFGIKLTAENKKQLLVPQGFAHGFSVLSDTAVVMYKCDQFYNKASEGGIRFDDPTLQIDWGMDLKDAIVSDKDLILPGIADCNSEF</sequence>
<dbReference type="GO" id="GO:0000271">
    <property type="term" value="P:polysaccharide biosynthetic process"/>
    <property type="evidence" value="ECO:0007669"/>
    <property type="project" value="TreeGrafter"/>
</dbReference>